<dbReference type="OrthoDB" id="5988742at2759"/>
<keyword evidence="6" id="KW-1015">Disulfide bond</keyword>
<evidence type="ECO:0000256" key="1">
    <source>
        <dbReference type="ARBA" id="ARBA00004184"/>
    </source>
</evidence>
<feature type="domain" description="F5/8 type C" evidence="7">
    <location>
        <begin position="148"/>
        <end position="294"/>
    </location>
</feature>
<dbReference type="PANTHER" id="PTHR46806">
    <property type="entry name" value="F5/8 TYPE C DOMAIN-CONTAINING PROTEIN"/>
    <property type="match status" value="1"/>
</dbReference>
<organism evidence="8 9">
    <name type="scientific">Desmophyllum pertusum</name>
    <dbReference type="NCBI Taxonomy" id="174260"/>
    <lineage>
        <taxon>Eukaryota</taxon>
        <taxon>Metazoa</taxon>
        <taxon>Cnidaria</taxon>
        <taxon>Anthozoa</taxon>
        <taxon>Hexacorallia</taxon>
        <taxon>Scleractinia</taxon>
        <taxon>Caryophylliina</taxon>
        <taxon>Caryophylliidae</taxon>
        <taxon>Desmophyllum</taxon>
    </lineage>
</organism>
<name>A0A9X0CPP0_9CNID</name>
<comment type="caution">
    <text evidence="8">The sequence shown here is derived from an EMBL/GenBank/DDBJ whole genome shotgun (WGS) entry which is preliminary data.</text>
</comment>
<dbReference type="GO" id="GO:0012505">
    <property type="term" value="C:endomembrane system"/>
    <property type="evidence" value="ECO:0007669"/>
    <property type="project" value="UniProtKB-SubCell"/>
</dbReference>
<dbReference type="InterPro" id="IPR050633">
    <property type="entry name" value="Neuropilin_MCO_CoagFactor"/>
</dbReference>
<dbReference type="AlphaFoldDB" id="A0A9X0CPP0"/>
<dbReference type="GO" id="GO:0007155">
    <property type="term" value="P:cell adhesion"/>
    <property type="evidence" value="ECO:0007669"/>
    <property type="project" value="UniProtKB-KW"/>
</dbReference>
<dbReference type="GO" id="GO:0005576">
    <property type="term" value="C:extracellular region"/>
    <property type="evidence" value="ECO:0007669"/>
    <property type="project" value="UniProtKB-SubCell"/>
</dbReference>
<evidence type="ECO:0000256" key="3">
    <source>
        <dbReference type="ARBA" id="ARBA00022525"/>
    </source>
</evidence>
<dbReference type="InterPro" id="IPR000421">
    <property type="entry name" value="FA58C"/>
</dbReference>
<evidence type="ECO:0000313" key="8">
    <source>
        <dbReference type="EMBL" id="KAJ7371457.1"/>
    </source>
</evidence>
<proteinExistence type="predicted"/>
<accession>A0A9X0CPP0</accession>
<dbReference type="PANTHER" id="PTHR46806:SF5">
    <property type="entry name" value="F5_8 TYPE C DOMAIN-CONTAINING PROTEIN"/>
    <property type="match status" value="1"/>
</dbReference>
<evidence type="ECO:0000256" key="2">
    <source>
        <dbReference type="ARBA" id="ARBA00004613"/>
    </source>
</evidence>
<dbReference type="SUPFAM" id="SSF49785">
    <property type="entry name" value="Galactose-binding domain-like"/>
    <property type="match status" value="2"/>
</dbReference>
<reference evidence="8" key="1">
    <citation type="submission" date="2023-01" db="EMBL/GenBank/DDBJ databases">
        <title>Genome assembly of the deep-sea coral Lophelia pertusa.</title>
        <authorList>
            <person name="Herrera S."/>
            <person name="Cordes E."/>
        </authorList>
    </citation>
    <scope>NUCLEOTIDE SEQUENCE</scope>
    <source>
        <strain evidence="8">USNM1676648</strain>
        <tissue evidence="8">Polyp</tissue>
    </source>
</reference>
<dbReference type="PROSITE" id="PS50022">
    <property type="entry name" value="FA58C_3"/>
    <property type="match status" value="1"/>
</dbReference>
<evidence type="ECO:0000256" key="6">
    <source>
        <dbReference type="ARBA" id="ARBA00023157"/>
    </source>
</evidence>
<keyword evidence="9" id="KW-1185">Reference proteome</keyword>
<dbReference type="InterPro" id="IPR008979">
    <property type="entry name" value="Galactose-bd-like_sf"/>
</dbReference>
<keyword evidence="4" id="KW-0130">Cell adhesion</keyword>
<evidence type="ECO:0000256" key="5">
    <source>
        <dbReference type="ARBA" id="ARBA00023136"/>
    </source>
</evidence>
<dbReference type="Proteomes" id="UP001163046">
    <property type="component" value="Unassembled WGS sequence"/>
</dbReference>
<dbReference type="EMBL" id="MU826846">
    <property type="protein sequence ID" value="KAJ7371457.1"/>
    <property type="molecule type" value="Genomic_DNA"/>
</dbReference>
<evidence type="ECO:0000256" key="4">
    <source>
        <dbReference type="ARBA" id="ARBA00022889"/>
    </source>
</evidence>
<protein>
    <recommendedName>
        <fullName evidence="7">F5/8 type C domain-containing protein</fullName>
    </recommendedName>
</protein>
<sequence length="361" mass="40731">MWQVSDDFYIKLSIATQQPLIPGDWQFFTWTVEIQAPNKKDIQALTMAFRLPYFLVYQNKTATVESVKPSSVSTHTGQPVLQFTSLKKSENISLDMRLLVMRQDLVSSGSESTSAGHVDISYRRGSEECSQTYNTYRNVEILVYNPDCKNFGPLGIRKGGIKESQLSVSSQFQTHHYKAGNGPYLSGLHSLKEYWAPAAGLPSYDRRQYVQISAQGHPEAKAPIKSLQIRVSNDGYRWKDYSGTNVKFYVTTGAPEDVLLLTALLKMPLITRWLRISPRFSDGLIGFRFEVYGCSSEKPFFSFEDPPLGMESGQITDNQTSSSSYFDDYTTATKARLNLQELTGGMVRHNPMNIQSGLQWT</sequence>
<dbReference type="Gene3D" id="2.60.120.260">
    <property type="entry name" value="Galactose-binding domain-like"/>
    <property type="match status" value="2"/>
</dbReference>
<dbReference type="GO" id="GO:0005886">
    <property type="term" value="C:plasma membrane"/>
    <property type="evidence" value="ECO:0007669"/>
    <property type="project" value="TreeGrafter"/>
</dbReference>
<evidence type="ECO:0000259" key="7">
    <source>
        <dbReference type="PROSITE" id="PS50022"/>
    </source>
</evidence>
<keyword evidence="5" id="KW-0472">Membrane</keyword>
<gene>
    <name evidence="8" type="ORF">OS493_025356</name>
</gene>
<evidence type="ECO:0000313" key="9">
    <source>
        <dbReference type="Proteomes" id="UP001163046"/>
    </source>
</evidence>
<comment type="subcellular location">
    <subcellularLocation>
        <location evidence="1">Endomembrane system</location>
        <topology evidence="1">Peripheral membrane protein</topology>
    </subcellularLocation>
    <subcellularLocation>
        <location evidence="2">Secreted</location>
    </subcellularLocation>
</comment>
<keyword evidence="3" id="KW-0964">Secreted</keyword>
<dbReference type="GO" id="GO:0038023">
    <property type="term" value="F:signaling receptor activity"/>
    <property type="evidence" value="ECO:0007669"/>
    <property type="project" value="TreeGrafter"/>
</dbReference>